<evidence type="ECO:0000313" key="3">
    <source>
        <dbReference type="Proteomes" id="UP000006044"/>
    </source>
</evidence>
<dbReference type="HOGENOM" id="CLU_170314_0_0_10"/>
<evidence type="ECO:0000256" key="1">
    <source>
        <dbReference type="SAM" id="MobiDB-lite"/>
    </source>
</evidence>
<reference evidence="2 3" key="1">
    <citation type="submission" date="2012-08" db="EMBL/GenBank/DDBJ databases">
        <title>The Genome Sequence of Barnesiella intestinihominis YIT 11860.</title>
        <authorList>
            <consortium name="The Broad Institute Genome Sequencing Platform"/>
            <person name="Earl A."/>
            <person name="Ward D."/>
            <person name="Feldgarden M."/>
            <person name="Gevers D."/>
            <person name="Morotomi M."/>
            <person name="Walker B."/>
            <person name="Young S.K."/>
            <person name="Zeng Q."/>
            <person name="Gargeya S."/>
            <person name="Fitzgerald M."/>
            <person name="Haas B."/>
            <person name="Abouelleil A."/>
            <person name="Alvarado L."/>
            <person name="Arachchi H.M."/>
            <person name="Berlin A.M."/>
            <person name="Chapman S.B."/>
            <person name="Goldberg J."/>
            <person name="Griggs A."/>
            <person name="Gujja S."/>
            <person name="Hansen M."/>
            <person name="Howarth C."/>
            <person name="Imamovic A."/>
            <person name="Larimer J."/>
            <person name="McCowen C."/>
            <person name="Montmayeur A."/>
            <person name="Murphy C."/>
            <person name="Neiman D."/>
            <person name="Pearson M."/>
            <person name="Priest M."/>
            <person name="Roberts A."/>
            <person name="Saif S."/>
            <person name="Shea T."/>
            <person name="Sisk P."/>
            <person name="Sykes S."/>
            <person name="Wortman J."/>
            <person name="Nusbaum C."/>
            <person name="Birren B."/>
        </authorList>
    </citation>
    <scope>NUCLEOTIDE SEQUENCE [LARGE SCALE GENOMIC DNA]</scope>
    <source>
        <strain evidence="2 3">YIT 11860</strain>
    </source>
</reference>
<dbReference type="GeneID" id="77849229"/>
<gene>
    <name evidence="2" type="ORF">HMPREF9448_02009</name>
</gene>
<comment type="caution">
    <text evidence="2">The sequence shown here is derived from an EMBL/GenBank/DDBJ whole genome shotgun (WGS) entry which is preliminary data.</text>
</comment>
<dbReference type="eggNOG" id="ENOG5033AP4">
    <property type="taxonomic scope" value="Bacteria"/>
</dbReference>
<dbReference type="Proteomes" id="UP000006044">
    <property type="component" value="Unassembled WGS sequence"/>
</dbReference>
<proteinExistence type="predicted"/>
<sequence length="102" mass="11741">MGRKKGCLKTGGRKKGTPNKATQTAKEWIVQTLSANWEQMKSDLKVLEPKERLQLLFKLLEYVAPKQRETSNNIKFEDLTDEEMDELIDKLTNGISDENETK</sequence>
<dbReference type="RefSeq" id="WP_008862411.1">
    <property type="nucleotide sequence ID" value="NZ_JH815205.1"/>
</dbReference>
<dbReference type="EMBL" id="ADLE01000014">
    <property type="protein sequence ID" value="EJZ63353.1"/>
    <property type="molecule type" value="Genomic_DNA"/>
</dbReference>
<dbReference type="AlphaFoldDB" id="K0WVL2"/>
<keyword evidence="3" id="KW-1185">Reference proteome</keyword>
<dbReference type="STRING" id="742726.HMPREF9448_02009"/>
<dbReference type="OrthoDB" id="1093954at2"/>
<protein>
    <submittedName>
        <fullName evidence="2">Uncharacterized protein</fullName>
    </submittedName>
</protein>
<feature type="compositionally biased region" description="Basic residues" evidence="1">
    <location>
        <begin position="1"/>
        <end position="17"/>
    </location>
</feature>
<evidence type="ECO:0000313" key="2">
    <source>
        <dbReference type="EMBL" id="EJZ63353.1"/>
    </source>
</evidence>
<accession>K0WVL2</accession>
<organism evidence="2 3">
    <name type="scientific">Barnesiella intestinihominis YIT 11860</name>
    <dbReference type="NCBI Taxonomy" id="742726"/>
    <lineage>
        <taxon>Bacteria</taxon>
        <taxon>Pseudomonadati</taxon>
        <taxon>Bacteroidota</taxon>
        <taxon>Bacteroidia</taxon>
        <taxon>Bacteroidales</taxon>
        <taxon>Barnesiellaceae</taxon>
        <taxon>Barnesiella</taxon>
    </lineage>
</organism>
<name>K0WVL2_9BACT</name>
<feature type="region of interest" description="Disordered" evidence="1">
    <location>
        <begin position="1"/>
        <end position="23"/>
    </location>
</feature>